<keyword evidence="3" id="KW-1185">Reference proteome</keyword>
<evidence type="ECO:0000259" key="1">
    <source>
        <dbReference type="PROSITE" id="PS51711"/>
    </source>
</evidence>
<dbReference type="PROSITE" id="PS51711">
    <property type="entry name" value="G_FEOB"/>
    <property type="match status" value="1"/>
</dbReference>
<dbReference type="InterPro" id="IPR027417">
    <property type="entry name" value="P-loop_NTPase"/>
</dbReference>
<dbReference type="Gene3D" id="3.40.50.300">
    <property type="entry name" value="P-loop containing nucleotide triphosphate hydrolases"/>
    <property type="match status" value="1"/>
</dbReference>
<name>A0AAU0F3F6_9FLAO</name>
<dbReference type="AlphaFoldDB" id="A0AAU0F3F6"/>
<evidence type="ECO:0000313" key="3">
    <source>
        <dbReference type="Proteomes" id="UP001432059"/>
    </source>
</evidence>
<dbReference type="Proteomes" id="UP001432059">
    <property type="component" value="Chromosome"/>
</dbReference>
<dbReference type="SUPFAM" id="SSF52540">
    <property type="entry name" value="P-loop containing nucleoside triphosphate hydrolases"/>
    <property type="match status" value="1"/>
</dbReference>
<gene>
    <name evidence="2" type="ORF">BPO_1357</name>
</gene>
<dbReference type="GO" id="GO:0015093">
    <property type="term" value="F:ferrous iron transmembrane transporter activity"/>
    <property type="evidence" value="ECO:0007669"/>
    <property type="project" value="TreeGrafter"/>
</dbReference>
<proteinExistence type="predicted"/>
<reference evidence="2" key="1">
    <citation type="submission" date="2023-10" db="EMBL/GenBank/DDBJ databases">
        <title>Characterization and whole genome sequencing of a novel strain of Bergeyella porcorum QD2021 isolated from pig.</title>
        <authorList>
            <person name="Liu G."/>
            <person name="Chen C."/>
            <person name="Han X."/>
        </authorList>
    </citation>
    <scope>NUCLEOTIDE SEQUENCE</scope>
    <source>
        <strain evidence="2">QD2021</strain>
    </source>
</reference>
<dbReference type="KEGG" id="bpor:BPO_1357"/>
<sequence length="241" mass="27622">MIDLPGSYSIYPTSEDENVFIKYLKDNGERYAGVVYILDALSVRRGLLLLNQIQDLGIPTLLVINQMDEAEKRGVHIDTAALQQHLGVDVITISAKEKQGIDALKQAIFENQFKTSETPFFEIPSEQKSLLAESNYEAWASLLLGETKAQGIVPRRLQPQETIRRYQSIDALVTKVVVQKAQFKQLLTEQLDKILVHPVWRIYCFWRFDALDVQLYFFLGRISYGVDRNGFLGRWLKILQA</sequence>
<accession>A0AAU0F3F6</accession>
<organism evidence="2 3">
    <name type="scientific">Bergeyella porcorum</name>
    <dbReference type="NCBI Taxonomy" id="1735111"/>
    <lineage>
        <taxon>Bacteria</taxon>
        <taxon>Pseudomonadati</taxon>
        <taxon>Bacteroidota</taxon>
        <taxon>Flavobacteriia</taxon>
        <taxon>Flavobacteriales</taxon>
        <taxon>Weeksellaceae</taxon>
        <taxon>Bergeyella</taxon>
    </lineage>
</organism>
<dbReference type="PANTHER" id="PTHR43185">
    <property type="entry name" value="FERROUS IRON TRANSPORT PROTEIN B"/>
    <property type="match status" value="1"/>
</dbReference>
<dbReference type="Pfam" id="PF02421">
    <property type="entry name" value="FeoB_N"/>
    <property type="match status" value="1"/>
</dbReference>
<dbReference type="GO" id="GO:0005886">
    <property type="term" value="C:plasma membrane"/>
    <property type="evidence" value="ECO:0007669"/>
    <property type="project" value="TreeGrafter"/>
</dbReference>
<dbReference type="EMBL" id="CP136426">
    <property type="protein sequence ID" value="WOC52004.1"/>
    <property type="molecule type" value="Genomic_DNA"/>
</dbReference>
<dbReference type="GO" id="GO:0005525">
    <property type="term" value="F:GTP binding"/>
    <property type="evidence" value="ECO:0007669"/>
    <property type="project" value="InterPro"/>
</dbReference>
<dbReference type="PANTHER" id="PTHR43185:SF2">
    <property type="entry name" value="FERROUS IRON TRANSPORT PROTEIN B"/>
    <property type="match status" value="1"/>
</dbReference>
<protein>
    <recommendedName>
        <fullName evidence="1">FeoB-type G domain-containing protein</fullName>
    </recommendedName>
</protein>
<dbReference type="InterPro" id="IPR030389">
    <property type="entry name" value="G_FEOB_dom"/>
</dbReference>
<evidence type="ECO:0000313" key="2">
    <source>
        <dbReference type="EMBL" id="WOC52004.1"/>
    </source>
</evidence>
<feature type="domain" description="FeoB-type G" evidence="1">
    <location>
        <begin position="1"/>
        <end position="114"/>
    </location>
</feature>
<dbReference type="InterPro" id="IPR050860">
    <property type="entry name" value="FeoB_GTPase"/>
</dbReference>